<organism evidence="1 2">
    <name type="scientific">Zeaxanthinibacter enoshimensis</name>
    <dbReference type="NCBI Taxonomy" id="392009"/>
    <lineage>
        <taxon>Bacteria</taxon>
        <taxon>Pseudomonadati</taxon>
        <taxon>Bacteroidota</taxon>
        <taxon>Flavobacteriia</taxon>
        <taxon>Flavobacteriales</taxon>
        <taxon>Flavobacteriaceae</taxon>
        <taxon>Zeaxanthinibacter</taxon>
    </lineage>
</organism>
<dbReference type="InterPro" id="IPR050238">
    <property type="entry name" value="DNA_Rep/Repair_Clamp_Loader"/>
</dbReference>
<comment type="caution">
    <text evidence="1">The sequence shown here is derived from an EMBL/GenBank/DDBJ whole genome shotgun (WGS) entry which is preliminary data.</text>
</comment>
<dbReference type="Proteomes" id="UP000295468">
    <property type="component" value="Unassembled WGS sequence"/>
</dbReference>
<dbReference type="AlphaFoldDB" id="A0A4R6TMQ9"/>
<evidence type="ECO:0000313" key="2">
    <source>
        <dbReference type="Proteomes" id="UP000295468"/>
    </source>
</evidence>
<accession>A0A4R6TMQ9</accession>
<gene>
    <name evidence="1" type="ORF">CLV82_0635</name>
</gene>
<dbReference type="EMBL" id="SNYI01000001">
    <property type="protein sequence ID" value="TDQ32802.1"/>
    <property type="molecule type" value="Genomic_DNA"/>
</dbReference>
<dbReference type="InterPro" id="IPR027417">
    <property type="entry name" value="P-loop_NTPase"/>
</dbReference>
<dbReference type="Gene3D" id="3.40.50.300">
    <property type="entry name" value="P-loop containing nucleotide triphosphate hydrolases"/>
    <property type="match status" value="1"/>
</dbReference>
<keyword evidence="2" id="KW-1185">Reference proteome</keyword>
<dbReference type="PANTHER" id="PTHR11669">
    <property type="entry name" value="REPLICATION FACTOR C / DNA POLYMERASE III GAMMA-TAU SUBUNIT"/>
    <property type="match status" value="1"/>
</dbReference>
<proteinExistence type="predicted"/>
<dbReference type="GO" id="GO:0006261">
    <property type="term" value="P:DNA-templated DNA replication"/>
    <property type="evidence" value="ECO:0007669"/>
    <property type="project" value="TreeGrafter"/>
</dbReference>
<dbReference type="PANTHER" id="PTHR11669:SF8">
    <property type="entry name" value="DNA POLYMERASE III SUBUNIT DELTA"/>
    <property type="match status" value="1"/>
</dbReference>
<protein>
    <submittedName>
        <fullName evidence="1">DNA polymerase-3 subunit delta</fullName>
    </submittedName>
</protein>
<evidence type="ECO:0000313" key="1">
    <source>
        <dbReference type="EMBL" id="TDQ32802.1"/>
    </source>
</evidence>
<name>A0A4R6TMQ9_9FLAO</name>
<dbReference type="SUPFAM" id="SSF52540">
    <property type="entry name" value="P-loop containing nucleoside triphosphate hydrolases"/>
    <property type="match status" value="1"/>
</dbReference>
<dbReference type="Pfam" id="PF13177">
    <property type="entry name" value="DNA_pol3_delta2"/>
    <property type="match status" value="1"/>
</dbReference>
<sequence>MKYRQYLFGMQKISNTLSLASMKFKEVLGLTHIKSHLTASADAGRIPHAQLLVGPEGSGTLPIALAYAQYLLCGNTGGENEPDFSPCNSKCSNLTHPDLHFAFPVAKRDKDHPVSSHFLPEWRQFLKEQPYGNLFDWYRMIGIEKKQGRIGVDEAQDIVKKLSLKSYEGGYKVMIIWMAEAMNTEASNKLLKLIEEPPAKTVFIFITEDESQLLQTIRSRCQIIHFPPLAEEVIADALVANGLERQEALRLAHESNGNYNKALDLMNHDSEDLVFEKWFIQWVRSAFKAKGNKAAIHDLIMWSEEVARTGRETQKNFLRYCLTVIRQAMLLNYNVAPLAYLRMHSEDFKLEKFAPFVHENNVEALVSELEDAMYHIERNGNPKIIFTDLSIKLTRLLHNKAA</sequence>
<reference evidence="1 2" key="1">
    <citation type="submission" date="2019-03" db="EMBL/GenBank/DDBJ databases">
        <title>Genomic Encyclopedia of Archaeal and Bacterial Type Strains, Phase II (KMG-II): from individual species to whole genera.</title>
        <authorList>
            <person name="Goeker M."/>
        </authorList>
    </citation>
    <scope>NUCLEOTIDE SEQUENCE [LARGE SCALE GENOMIC DNA]</scope>
    <source>
        <strain evidence="1 2">DSM 18435</strain>
    </source>
</reference>